<feature type="transmembrane region" description="Helical" evidence="6">
    <location>
        <begin position="100"/>
        <end position="117"/>
    </location>
</feature>
<comment type="caution">
    <text evidence="8">The sequence shown here is derived from an EMBL/GenBank/DDBJ whole genome shotgun (WGS) entry which is preliminary data.</text>
</comment>
<protein>
    <recommendedName>
        <fullName evidence="7">Major facilitator superfamily (MFS) profile domain-containing protein</fullName>
    </recommendedName>
</protein>
<keyword evidence="2" id="KW-0813">Transport</keyword>
<feature type="transmembrane region" description="Helical" evidence="6">
    <location>
        <begin position="304"/>
        <end position="323"/>
    </location>
</feature>
<reference evidence="8" key="1">
    <citation type="journal article" date="2019" name="bioRxiv">
        <title>The Genome of the Zebra Mussel, Dreissena polymorpha: A Resource for Invasive Species Research.</title>
        <authorList>
            <person name="McCartney M.A."/>
            <person name="Auch B."/>
            <person name="Kono T."/>
            <person name="Mallez S."/>
            <person name="Zhang Y."/>
            <person name="Obille A."/>
            <person name="Becker A."/>
            <person name="Abrahante J.E."/>
            <person name="Garbe J."/>
            <person name="Badalamenti J.P."/>
            <person name="Herman A."/>
            <person name="Mangelson H."/>
            <person name="Liachko I."/>
            <person name="Sullivan S."/>
            <person name="Sone E.D."/>
            <person name="Koren S."/>
            <person name="Silverstein K.A.T."/>
            <person name="Beckman K.B."/>
            <person name="Gohl D.M."/>
        </authorList>
    </citation>
    <scope>NUCLEOTIDE SEQUENCE</scope>
    <source>
        <strain evidence="8">Duluth1</strain>
        <tissue evidence="8">Whole animal</tissue>
    </source>
</reference>
<comment type="subcellular location">
    <subcellularLocation>
        <location evidence="1">Membrane</location>
        <topology evidence="1">Multi-pass membrane protein</topology>
    </subcellularLocation>
</comment>
<evidence type="ECO:0000256" key="2">
    <source>
        <dbReference type="ARBA" id="ARBA00022448"/>
    </source>
</evidence>
<keyword evidence="9" id="KW-1185">Reference proteome</keyword>
<dbReference type="Proteomes" id="UP000828390">
    <property type="component" value="Unassembled WGS sequence"/>
</dbReference>
<evidence type="ECO:0000256" key="5">
    <source>
        <dbReference type="ARBA" id="ARBA00023136"/>
    </source>
</evidence>
<dbReference type="PROSITE" id="PS50850">
    <property type="entry name" value="MFS"/>
    <property type="match status" value="1"/>
</dbReference>
<keyword evidence="4 6" id="KW-1133">Transmembrane helix</keyword>
<dbReference type="GO" id="GO:0016020">
    <property type="term" value="C:membrane"/>
    <property type="evidence" value="ECO:0007669"/>
    <property type="project" value="UniProtKB-SubCell"/>
</dbReference>
<dbReference type="PANTHER" id="PTHR23511">
    <property type="entry name" value="SYNAPTIC VESICLE GLYCOPROTEIN 2"/>
    <property type="match status" value="1"/>
</dbReference>
<dbReference type="CDD" id="cd17316">
    <property type="entry name" value="MFS_SV2_like"/>
    <property type="match status" value="1"/>
</dbReference>
<feature type="transmembrane region" description="Helical" evidence="6">
    <location>
        <begin position="186"/>
        <end position="206"/>
    </location>
</feature>
<feature type="transmembrane region" description="Helical" evidence="6">
    <location>
        <begin position="158"/>
        <end position="180"/>
    </location>
</feature>
<sequence length="496" mass="55421">MESIERQPLQDDNRARNLDEVFSKLDFGKFHVKMLIFTCGAYFAACAQMMLIVFLSSPIKSEWDLSDMMFPFLPFSCGISSFIASFVFGSLSDRIGRQTPLLVAIALVVAFGIGSAFPKNFWLFVALRSLASCGTSGIENVNFVLLLEFLPQKKRGSIMVVITLCGALGAVYTSAMAWVLLKPHGWRWFVVACTGPACLVFVYRLWFRYESPRFLYVSGRHEEGMHVLEEIARQNNVILPPGEILCPPTEKRGRIQDLFDRSLQRRTFFCSVVWFLQSLGYWGVTMYLPEYLSTKVSVGMDPSLNMFGVFLGQIPGLLLAMVLIEPDKLGRIKCLRFYSFFTISSLLLFAFIDISVLKACFVILVYLFMVPIYSILNTFTPEVYPTDTRGIALAWMYMVIAFPGLVTAFIGASVLSTNITWFYPTLSAAIFALQLLFSFGLNIEPGRHGLVDNKSDAMLCEQNGLSDSDVLAARSNDELPETNGVCHKNGSATGTP</sequence>
<feature type="transmembrane region" description="Helical" evidence="6">
    <location>
        <begin position="335"/>
        <end position="355"/>
    </location>
</feature>
<name>A0A9D4MYJ3_DREPO</name>
<keyword evidence="3 6" id="KW-0812">Transmembrane</keyword>
<gene>
    <name evidence="8" type="ORF">DPMN_008092</name>
</gene>
<feature type="transmembrane region" description="Helical" evidence="6">
    <location>
        <begin position="34"/>
        <end position="56"/>
    </location>
</feature>
<organism evidence="8 9">
    <name type="scientific">Dreissena polymorpha</name>
    <name type="common">Zebra mussel</name>
    <name type="synonym">Mytilus polymorpha</name>
    <dbReference type="NCBI Taxonomy" id="45954"/>
    <lineage>
        <taxon>Eukaryota</taxon>
        <taxon>Metazoa</taxon>
        <taxon>Spiralia</taxon>
        <taxon>Lophotrochozoa</taxon>
        <taxon>Mollusca</taxon>
        <taxon>Bivalvia</taxon>
        <taxon>Autobranchia</taxon>
        <taxon>Heteroconchia</taxon>
        <taxon>Euheterodonta</taxon>
        <taxon>Imparidentia</taxon>
        <taxon>Neoheterodontei</taxon>
        <taxon>Myida</taxon>
        <taxon>Dreissenoidea</taxon>
        <taxon>Dreissenidae</taxon>
        <taxon>Dreissena</taxon>
    </lineage>
</organism>
<evidence type="ECO:0000256" key="3">
    <source>
        <dbReference type="ARBA" id="ARBA00022692"/>
    </source>
</evidence>
<dbReference type="PANTHER" id="PTHR23511:SF5">
    <property type="entry name" value="MAJOR FACILITATOR-TYPE TRANSPORTER HXNZ-RELATED"/>
    <property type="match status" value="1"/>
</dbReference>
<dbReference type="Gene3D" id="1.20.1250.20">
    <property type="entry name" value="MFS general substrate transporter like domains"/>
    <property type="match status" value="1"/>
</dbReference>
<dbReference type="Pfam" id="PF07690">
    <property type="entry name" value="MFS_1"/>
    <property type="match status" value="1"/>
</dbReference>
<keyword evidence="5 6" id="KW-0472">Membrane</keyword>
<proteinExistence type="predicted"/>
<evidence type="ECO:0000313" key="8">
    <source>
        <dbReference type="EMBL" id="KAH3884119.1"/>
    </source>
</evidence>
<dbReference type="InterPro" id="IPR036259">
    <property type="entry name" value="MFS_trans_sf"/>
</dbReference>
<dbReference type="InterPro" id="IPR011701">
    <property type="entry name" value="MFS"/>
</dbReference>
<feature type="transmembrane region" description="Helical" evidence="6">
    <location>
        <begin position="267"/>
        <end position="284"/>
    </location>
</feature>
<evidence type="ECO:0000259" key="7">
    <source>
        <dbReference type="PROSITE" id="PS50850"/>
    </source>
</evidence>
<feature type="domain" description="Major facilitator superfamily (MFS) profile" evidence="7">
    <location>
        <begin position="34"/>
        <end position="446"/>
    </location>
</feature>
<dbReference type="GO" id="GO:0022857">
    <property type="term" value="F:transmembrane transporter activity"/>
    <property type="evidence" value="ECO:0007669"/>
    <property type="project" value="InterPro"/>
</dbReference>
<dbReference type="OrthoDB" id="10262656at2759"/>
<evidence type="ECO:0000256" key="6">
    <source>
        <dbReference type="SAM" id="Phobius"/>
    </source>
</evidence>
<evidence type="ECO:0000313" key="9">
    <source>
        <dbReference type="Proteomes" id="UP000828390"/>
    </source>
</evidence>
<dbReference type="AlphaFoldDB" id="A0A9D4MYJ3"/>
<evidence type="ECO:0000256" key="1">
    <source>
        <dbReference type="ARBA" id="ARBA00004141"/>
    </source>
</evidence>
<feature type="transmembrane region" description="Helical" evidence="6">
    <location>
        <begin position="361"/>
        <end position="379"/>
    </location>
</feature>
<dbReference type="InterPro" id="IPR020846">
    <property type="entry name" value="MFS_dom"/>
</dbReference>
<reference evidence="8" key="2">
    <citation type="submission" date="2020-11" db="EMBL/GenBank/DDBJ databases">
        <authorList>
            <person name="McCartney M.A."/>
            <person name="Auch B."/>
            <person name="Kono T."/>
            <person name="Mallez S."/>
            <person name="Becker A."/>
            <person name="Gohl D.M."/>
            <person name="Silverstein K.A.T."/>
            <person name="Koren S."/>
            <person name="Bechman K.B."/>
            <person name="Herman A."/>
            <person name="Abrahante J.E."/>
            <person name="Garbe J."/>
        </authorList>
    </citation>
    <scope>NUCLEOTIDE SEQUENCE</scope>
    <source>
        <strain evidence="8">Duluth1</strain>
        <tissue evidence="8">Whole animal</tissue>
    </source>
</reference>
<dbReference type="EMBL" id="JAIWYP010000001">
    <property type="protein sequence ID" value="KAH3884119.1"/>
    <property type="molecule type" value="Genomic_DNA"/>
</dbReference>
<accession>A0A9D4MYJ3</accession>
<dbReference type="SUPFAM" id="SSF103473">
    <property type="entry name" value="MFS general substrate transporter"/>
    <property type="match status" value="1"/>
</dbReference>
<evidence type="ECO:0000256" key="4">
    <source>
        <dbReference type="ARBA" id="ARBA00022989"/>
    </source>
</evidence>
<feature type="transmembrane region" description="Helical" evidence="6">
    <location>
        <begin position="391"/>
        <end position="415"/>
    </location>
</feature>
<feature type="transmembrane region" description="Helical" evidence="6">
    <location>
        <begin position="68"/>
        <end position="88"/>
    </location>
</feature>
<feature type="transmembrane region" description="Helical" evidence="6">
    <location>
        <begin position="421"/>
        <end position="441"/>
    </location>
</feature>